<sequence length="198" mass="21188">MRIRTLTVGALAVVTALTLAGCTNPGEEMEGMDHGSASAAPDASAKAIATAQADIDFAMNMIAHHQQAVEMSDVLLAKEGTIAQVAELAERIKAAQQPEIETMREWLSAWGQDPEMEGMHHGDGMMSADDMAALQEADGPAASRLFLEQMIVHHEGAVEMAEQQLSAGKDADALELAQRMIDDQTAEIDEMRSMLDAL</sequence>
<dbReference type="Pfam" id="PF03713">
    <property type="entry name" value="DUF305"/>
    <property type="match status" value="1"/>
</dbReference>
<proteinExistence type="predicted"/>
<dbReference type="RefSeq" id="WP_182255967.1">
    <property type="nucleotide sequence ID" value="NZ_CP043732.1"/>
</dbReference>
<feature type="signal peptide" evidence="1">
    <location>
        <begin position="1"/>
        <end position="20"/>
    </location>
</feature>
<evidence type="ECO:0000313" key="4">
    <source>
        <dbReference type="Proteomes" id="UP000515708"/>
    </source>
</evidence>
<dbReference type="InterPro" id="IPR005183">
    <property type="entry name" value="DUF305_CopM-like"/>
</dbReference>
<dbReference type="EMBL" id="CP043732">
    <property type="protein sequence ID" value="QMU96965.1"/>
    <property type="molecule type" value="Genomic_DNA"/>
</dbReference>
<organism evidence="3 4">
    <name type="scientific">Microbacterium esteraromaticum</name>
    <dbReference type="NCBI Taxonomy" id="57043"/>
    <lineage>
        <taxon>Bacteria</taxon>
        <taxon>Bacillati</taxon>
        <taxon>Actinomycetota</taxon>
        <taxon>Actinomycetes</taxon>
        <taxon>Micrococcales</taxon>
        <taxon>Microbacteriaceae</taxon>
        <taxon>Microbacterium</taxon>
    </lineage>
</organism>
<dbReference type="AlphaFoldDB" id="A0A7D8AIT3"/>
<name>A0A7D8AIT3_9MICO</name>
<dbReference type="InterPro" id="IPR012347">
    <property type="entry name" value="Ferritin-like"/>
</dbReference>
<gene>
    <name evidence="3" type="ORF">FVO59_06810</name>
</gene>
<dbReference type="Gene3D" id="1.20.1260.10">
    <property type="match status" value="1"/>
</dbReference>
<protein>
    <submittedName>
        <fullName evidence="3">DUF305 domain-containing protein</fullName>
    </submittedName>
</protein>
<dbReference type="PANTHER" id="PTHR36933:SF1">
    <property type="entry name" value="SLL0788 PROTEIN"/>
    <property type="match status" value="1"/>
</dbReference>
<dbReference type="Proteomes" id="UP000515708">
    <property type="component" value="Chromosome"/>
</dbReference>
<keyword evidence="1" id="KW-0732">Signal</keyword>
<feature type="domain" description="DUF305" evidence="2">
    <location>
        <begin position="54"/>
        <end position="195"/>
    </location>
</feature>
<evidence type="ECO:0000256" key="1">
    <source>
        <dbReference type="SAM" id="SignalP"/>
    </source>
</evidence>
<evidence type="ECO:0000313" key="3">
    <source>
        <dbReference type="EMBL" id="QMU96965.1"/>
    </source>
</evidence>
<dbReference type="PANTHER" id="PTHR36933">
    <property type="entry name" value="SLL0788 PROTEIN"/>
    <property type="match status" value="1"/>
</dbReference>
<accession>A0A7D8AIT3</accession>
<reference evidence="3 4" key="1">
    <citation type="journal article" date="2020" name="Front. Microbiol.">
        <title>Design of Bacterial Strain-Specific qPCR Assays Using NGS Data and Publicly Available Resources and Its Application to Track Biocontrol Strains.</title>
        <authorList>
            <person name="Hernandez I."/>
            <person name="Sant C."/>
            <person name="Martinez R."/>
            <person name="Fernandez C."/>
        </authorList>
    </citation>
    <scope>NUCLEOTIDE SEQUENCE [LARGE SCALE GENOMIC DNA]</scope>
    <source>
        <strain evidence="3 4">B24</strain>
    </source>
</reference>
<dbReference type="PROSITE" id="PS51257">
    <property type="entry name" value="PROKAR_LIPOPROTEIN"/>
    <property type="match status" value="1"/>
</dbReference>
<feature type="chain" id="PRO_5039611915" evidence="1">
    <location>
        <begin position="21"/>
        <end position="198"/>
    </location>
</feature>
<evidence type="ECO:0000259" key="2">
    <source>
        <dbReference type="Pfam" id="PF03713"/>
    </source>
</evidence>